<evidence type="ECO:0000313" key="2">
    <source>
        <dbReference type="EMBL" id="MBS2097875.1"/>
    </source>
</evidence>
<keyword evidence="1" id="KW-0472">Membrane</keyword>
<feature type="transmembrane region" description="Helical" evidence="1">
    <location>
        <begin position="47"/>
        <end position="66"/>
    </location>
</feature>
<protein>
    <recommendedName>
        <fullName evidence="4">DUF304 domain-containing protein</fullName>
    </recommendedName>
</protein>
<comment type="caution">
    <text evidence="2">The sequence shown here is derived from an EMBL/GenBank/DDBJ whole genome shotgun (WGS) entry which is preliminary data.</text>
</comment>
<reference evidence="2 3" key="1">
    <citation type="journal article" date="2015" name="Int. J. Syst. Evol. Microbiol.">
        <title>Carboxylicivirga linearis sp. nov., isolated from a sea cucumber culture pond.</title>
        <authorList>
            <person name="Wang F.Q."/>
            <person name="Zhou Y.X."/>
            <person name="Lin X.Z."/>
            <person name="Chen G.J."/>
            <person name="Du Z.J."/>
        </authorList>
    </citation>
    <scope>NUCLEOTIDE SEQUENCE [LARGE SCALE GENOMIC DNA]</scope>
    <source>
        <strain evidence="2 3">FB218</strain>
    </source>
</reference>
<keyword evidence="1" id="KW-1133">Transmembrane helix</keyword>
<name>A0ABS5JSM4_9BACT</name>
<gene>
    <name evidence="2" type="ORF">KEM10_06250</name>
</gene>
<keyword evidence="3" id="KW-1185">Reference proteome</keyword>
<keyword evidence="1" id="KW-0812">Transmembrane</keyword>
<accession>A0ABS5JSM4</accession>
<organism evidence="2 3">
    <name type="scientific">Carboxylicivirga linearis</name>
    <dbReference type="NCBI Taxonomy" id="1628157"/>
    <lineage>
        <taxon>Bacteria</taxon>
        <taxon>Pseudomonadati</taxon>
        <taxon>Bacteroidota</taxon>
        <taxon>Bacteroidia</taxon>
        <taxon>Marinilabiliales</taxon>
        <taxon>Marinilabiliaceae</taxon>
        <taxon>Carboxylicivirga</taxon>
    </lineage>
</organism>
<feature type="transmembrane region" description="Helical" evidence="1">
    <location>
        <begin position="14"/>
        <end position="35"/>
    </location>
</feature>
<evidence type="ECO:0000256" key="1">
    <source>
        <dbReference type="SAM" id="Phobius"/>
    </source>
</evidence>
<proteinExistence type="predicted"/>
<sequence>MDIHFNNKKQVGSWSLYLALLVLIALGAVAANYLLIEVRNQTLDISLWGFLVFSVVLFYFGGFNYVDIALSAEKVDVKFYNLFPLGRQYNRILVPTDKIKKIKVNKGLGVIGRKLKIEGVIQGRHALFPSVGLAACNKHQLQQLQLFIDTLTKEK</sequence>
<evidence type="ECO:0008006" key="4">
    <source>
        <dbReference type="Google" id="ProtNLM"/>
    </source>
</evidence>
<dbReference type="RefSeq" id="WP_212214920.1">
    <property type="nucleotide sequence ID" value="NZ_JAGUCO010000003.1"/>
</dbReference>
<evidence type="ECO:0000313" key="3">
    <source>
        <dbReference type="Proteomes" id="UP000708576"/>
    </source>
</evidence>
<dbReference type="Proteomes" id="UP000708576">
    <property type="component" value="Unassembled WGS sequence"/>
</dbReference>
<dbReference type="EMBL" id="JAGUCO010000003">
    <property type="protein sequence ID" value="MBS2097875.1"/>
    <property type="molecule type" value="Genomic_DNA"/>
</dbReference>